<dbReference type="EMBL" id="LT934425">
    <property type="protein sequence ID" value="SOH03510.1"/>
    <property type="molecule type" value="Genomic_DNA"/>
</dbReference>
<evidence type="ECO:0000313" key="5">
    <source>
        <dbReference type="Proteomes" id="UP000501926"/>
    </source>
</evidence>
<evidence type="ECO:0000313" key="3">
    <source>
        <dbReference type="EMBL" id="SOH03510.1"/>
    </source>
</evidence>
<dbReference type="Proteomes" id="UP000221734">
    <property type="component" value="Chromosome Kuenenia_stuttgartiensis_MBR1"/>
</dbReference>
<dbReference type="GO" id="GO:0090313">
    <property type="term" value="P:regulation of protein targeting to membrane"/>
    <property type="evidence" value="ECO:0007669"/>
    <property type="project" value="TreeGrafter"/>
</dbReference>
<reference evidence="3" key="2">
    <citation type="submission" date="2017-10" db="EMBL/GenBank/DDBJ databases">
        <authorList>
            <person name="Banno H."/>
            <person name="Chua N.-H."/>
        </authorList>
    </citation>
    <scope>NUCLEOTIDE SEQUENCE [LARGE SCALE GENOMIC DNA]</scope>
    <source>
        <strain evidence="3">Kuenenia_mbr1_ru-nijmegen</strain>
    </source>
</reference>
<keyword evidence="1" id="KW-0812">Transmembrane</keyword>
<evidence type="ECO:0000313" key="4">
    <source>
        <dbReference type="Proteomes" id="UP000221734"/>
    </source>
</evidence>
<gene>
    <name evidence="2" type="ORF">KsCSTR_15180</name>
    <name evidence="3" type="ORF">KSMBR1_1004</name>
</gene>
<keyword evidence="1" id="KW-1133">Transmembrane helix</keyword>
<accession>A0A2C9CCU3</accession>
<keyword evidence="1" id="KW-0472">Membrane</keyword>
<reference evidence="2 5" key="3">
    <citation type="submission" date="2020-02" db="EMBL/GenBank/DDBJ databases">
        <title>Newly sequenced genome of strain CSTR1 showed variability in Candidatus Kuenenia stuttgartiensis genomes.</title>
        <authorList>
            <person name="Ding C."/>
            <person name="Adrian L."/>
        </authorList>
    </citation>
    <scope>NUCLEOTIDE SEQUENCE [LARGE SCALE GENOMIC DNA]</scope>
    <source>
        <strain evidence="2 5">CSTR1</strain>
    </source>
</reference>
<proteinExistence type="predicted"/>
<feature type="transmembrane region" description="Helical" evidence="1">
    <location>
        <begin position="12"/>
        <end position="37"/>
    </location>
</feature>
<dbReference type="AlphaFoldDB" id="A0A2C9CCU3"/>
<sequence>MQMQKKKVLWIKWLVISFCLTALVVAISIFVFPTLLFEKSITQKVVLLLENKLPSSAQTGTVSYHWPNQIRISLIILQKQNNDPETTTQFDDIQGTLKLFPLLWNQVIFEKIEVKQINYENSLLIEDLFTDTLSLKDNEITTHVQFKANGGKTYLHGVMELKRDMPEFNITIKAHDVYITQEMPVLRDLPLFKKDGSEAGGILSIEGHLSGKGFGGNIPSKDIKGRFTLSVRNGYVKSNVLFSALSDIITIDDRYSFDLLETEVLIEEETMYTPKVIVDSQLLKMEVSGMIEFGGKLFYKANVTVNERFVNKGIEKITGIVFRQNAIPLEIRGDINDPKISIKLSQENVEQLVRGIANDFLRTNKEVKKERKAGNGHK</sequence>
<evidence type="ECO:0000256" key="1">
    <source>
        <dbReference type="SAM" id="Phobius"/>
    </source>
</evidence>
<dbReference type="InterPro" id="IPR052894">
    <property type="entry name" value="AsmA-related"/>
</dbReference>
<organism evidence="3 4">
    <name type="scientific">Kuenenia stuttgartiensis</name>
    <dbReference type="NCBI Taxonomy" id="174633"/>
    <lineage>
        <taxon>Bacteria</taxon>
        <taxon>Pseudomonadati</taxon>
        <taxon>Planctomycetota</taxon>
        <taxon>Candidatus Brocadiia</taxon>
        <taxon>Candidatus Brocadiales</taxon>
        <taxon>Candidatus Brocadiaceae</taxon>
        <taxon>Candidatus Kuenenia</taxon>
    </lineage>
</organism>
<evidence type="ECO:0000313" key="2">
    <source>
        <dbReference type="EMBL" id="QII10897.1"/>
    </source>
</evidence>
<protein>
    <submittedName>
        <fullName evidence="3">Uncharacterized protein</fullName>
    </submittedName>
</protein>
<reference evidence="4" key="1">
    <citation type="submission" date="2017-10" db="EMBL/GenBank/DDBJ databases">
        <authorList>
            <person name="Frank J."/>
        </authorList>
    </citation>
    <scope>NUCLEOTIDE SEQUENCE [LARGE SCALE GENOMIC DNA]</scope>
</reference>
<dbReference type="GO" id="GO:0005886">
    <property type="term" value="C:plasma membrane"/>
    <property type="evidence" value="ECO:0007669"/>
    <property type="project" value="TreeGrafter"/>
</dbReference>
<dbReference type="PANTHER" id="PTHR30441:SF8">
    <property type="entry name" value="DUF748 DOMAIN-CONTAINING PROTEIN"/>
    <property type="match status" value="1"/>
</dbReference>
<dbReference type="Proteomes" id="UP000501926">
    <property type="component" value="Chromosome"/>
</dbReference>
<keyword evidence="4" id="KW-1185">Reference proteome</keyword>
<dbReference type="KEGG" id="kst:KSMBR1_1004"/>
<dbReference type="PANTHER" id="PTHR30441">
    <property type="entry name" value="DUF748 DOMAIN-CONTAINING PROTEIN"/>
    <property type="match status" value="1"/>
</dbReference>
<dbReference type="EMBL" id="CP049055">
    <property type="protein sequence ID" value="QII10897.1"/>
    <property type="molecule type" value="Genomic_DNA"/>
</dbReference>
<name>A0A2C9CCU3_KUEST</name>